<evidence type="ECO:0000256" key="5">
    <source>
        <dbReference type="ARBA" id="ARBA00022734"/>
    </source>
</evidence>
<dbReference type="Pfam" id="PF15711">
    <property type="entry name" value="ILEI"/>
    <property type="match status" value="2"/>
</dbReference>
<reference evidence="10" key="1">
    <citation type="submission" date="2025-08" db="UniProtKB">
        <authorList>
            <consortium name="Ensembl"/>
        </authorList>
    </citation>
    <scope>IDENTIFICATION</scope>
</reference>
<evidence type="ECO:0000256" key="1">
    <source>
        <dbReference type="ARBA" id="ARBA00004613"/>
    </source>
</evidence>
<dbReference type="Proteomes" id="UP000594220">
    <property type="component" value="Unplaced"/>
</dbReference>
<feature type="transmembrane region" description="Helical" evidence="8">
    <location>
        <begin position="6"/>
        <end position="27"/>
    </location>
</feature>
<keyword evidence="4" id="KW-0732">Signal</keyword>
<organism evidence="10 11">
    <name type="scientific">Crocodylus porosus</name>
    <name type="common">Saltwater crocodile</name>
    <name type="synonym">Estuarine crocodile</name>
    <dbReference type="NCBI Taxonomy" id="8502"/>
    <lineage>
        <taxon>Eukaryota</taxon>
        <taxon>Metazoa</taxon>
        <taxon>Chordata</taxon>
        <taxon>Craniata</taxon>
        <taxon>Vertebrata</taxon>
        <taxon>Euteleostomi</taxon>
        <taxon>Archelosauria</taxon>
        <taxon>Archosauria</taxon>
        <taxon>Crocodylia</taxon>
        <taxon>Longirostres</taxon>
        <taxon>Crocodylidae</taxon>
        <taxon>Crocodylus</taxon>
    </lineage>
</organism>
<dbReference type="GeneTree" id="ENSGT00950000183004"/>
<dbReference type="InterPro" id="IPR039477">
    <property type="entry name" value="ILEI/PANDER_dom"/>
</dbReference>
<evidence type="ECO:0000256" key="4">
    <source>
        <dbReference type="ARBA" id="ARBA00022729"/>
    </source>
</evidence>
<keyword evidence="6" id="KW-1015">Disulfide bond</keyword>
<keyword evidence="5 7" id="KW-0430">Lectin</keyword>
<evidence type="ECO:0000313" key="10">
    <source>
        <dbReference type="Ensembl" id="ENSCPRP00005023791.1"/>
    </source>
</evidence>
<name>A0A7M4FGX1_CROPO</name>
<evidence type="ECO:0000256" key="7">
    <source>
        <dbReference type="PROSITE-ProRule" id="PRU01375"/>
    </source>
</evidence>
<reference evidence="10" key="2">
    <citation type="submission" date="2025-09" db="UniProtKB">
        <authorList>
            <consortium name="Ensembl"/>
        </authorList>
    </citation>
    <scope>IDENTIFICATION</scope>
</reference>
<sequence>MRPTGVLRVVAVACTLVGTWFLLQMYLNTSWKSISLRSWFGSSVLADPSASHAQPQTPRNKCGNVKSCPQNHFAFKIISGAANVVGPSLCFDDNLIMSSVKNNIGRGLNFALMNGTTGQLIKTDSYDMYSGDVKHLVDFLKTIQDGTLVLVASYDDPATKMNDEARALLTSLGSTYAAKLSFRDNWVFLGGKGLKDKSPFEQVDSQSLITALISPHPSPTMRPTGVSRVVGALFTLAGTWFLLQLELNTSWKSVAEQSWFVSQELLHKCGNVHSWPQNHFAFKIISGTRKHVRPFMCFDNVIVLSTRRNNAMYGLNFALVNGTTGHLIKTAYFNMWSGDIKHLVDFLKTIQDGTLVLVASFDDPATKMNDEVQTLLTNLGSTYAATLHYWDNWVFLGDRKDKSPFEKLMQLHKEPDKKTKTFCGLANGGLRTTEDEVVVCGPPNSSYVKPK</sequence>
<keyword evidence="8" id="KW-0472">Membrane</keyword>
<dbReference type="Ensembl" id="ENSCPRT00005027776.1">
    <property type="protein sequence ID" value="ENSCPRP00005023791.1"/>
    <property type="gene ID" value="ENSCPRG00005016509.1"/>
</dbReference>
<evidence type="ECO:0000256" key="8">
    <source>
        <dbReference type="SAM" id="Phobius"/>
    </source>
</evidence>
<dbReference type="GO" id="GO:0030246">
    <property type="term" value="F:carbohydrate binding"/>
    <property type="evidence" value="ECO:0007669"/>
    <property type="project" value="UniProtKB-UniRule"/>
</dbReference>
<dbReference type="InterPro" id="IPR039475">
    <property type="entry name" value="ILEI_FAM3C"/>
</dbReference>
<feature type="domain" description="ILEI/PANDER" evidence="9">
    <location>
        <begin position="314"/>
        <end position="398"/>
    </location>
</feature>
<evidence type="ECO:0000256" key="2">
    <source>
        <dbReference type="ARBA" id="ARBA00010905"/>
    </source>
</evidence>
<evidence type="ECO:0000256" key="3">
    <source>
        <dbReference type="ARBA" id="ARBA00022525"/>
    </source>
</evidence>
<evidence type="ECO:0000313" key="11">
    <source>
        <dbReference type="Proteomes" id="UP000594220"/>
    </source>
</evidence>
<feature type="domain" description="ILEI/PANDER" evidence="9">
    <location>
        <begin position="106"/>
        <end position="193"/>
    </location>
</feature>
<evidence type="ECO:0000256" key="6">
    <source>
        <dbReference type="ARBA" id="ARBA00023157"/>
    </source>
</evidence>
<keyword evidence="8" id="KW-1133">Transmembrane helix</keyword>
<keyword evidence="3" id="KW-0964">Secreted</keyword>
<dbReference type="AlphaFoldDB" id="A0A7M4FGX1"/>
<dbReference type="CDD" id="cd13940">
    <property type="entry name" value="ILEI_FAM3C"/>
    <property type="match status" value="1"/>
</dbReference>
<evidence type="ECO:0000259" key="9">
    <source>
        <dbReference type="Pfam" id="PF15711"/>
    </source>
</evidence>
<protein>
    <submittedName>
        <fullName evidence="10">FAM3 metabolism regulating signaling molecule D</fullName>
    </submittedName>
</protein>
<comment type="similarity">
    <text evidence="2">Belongs to the FAM3 family.</text>
</comment>
<dbReference type="InterPro" id="IPR039220">
    <property type="entry name" value="FAM3"/>
</dbReference>
<proteinExistence type="inferred from homology"/>
<comment type="subcellular location">
    <subcellularLocation>
        <location evidence="1">Secreted</location>
    </subcellularLocation>
</comment>
<dbReference type="GO" id="GO:0005576">
    <property type="term" value="C:extracellular region"/>
    <property type="evidence" value="ECO:0007669"/>
    <property type="project" value="UniProtKB-SubCell"/>
</dbReference>
<dbReference type="PROSITE" id="PS52031">
    <property type="entry name" value="GG_LECTIN"/>
    <property type="match status" value="2"/>
</dbReference>
<dbReference type="PANTHER" id="PTHR14592">
    <property type="entry name" value="UNCHARACTERIZED FAM3"/>
    <property type="match status" value="1"/>
</dbReference>
<keyword evidence="8" id="KW-0812">Transmembrane</keyword>
<accession>A0A7M4FGX1</accession>
<gene>
    <name evidence="10" type="primary">FAM3D</name>
</gene>
<keyword evidence="11" id="KW-1185">Reference proteome</keyword>